<dbReference type="InterPro" id="IPR043472">
    <property type="entry name" value="Macro_dom-like"/>
</dbReference>
<sequence>MSNSIVDLASVPKWSDAGPQWMEEMPLPRRLHANIRPCPEINNLISIWKCGDSTRLKCDAVINRTDNNFSSGGALFTSINNAAGPQLAQACRQIGHCDDCNTVVTPGFSLPAKYVIHTVGPTGDDDPELESTMDSVFSHIDGESIRSIGMAPFFIENNGFSLGHATQIAFSKTRKFLENPENRQKVDRIVFIVTQPHSIPIFVRLLYLYFPIEEIEVDSEVDGDIILEEEDEEYYSDYDADEDNIMFEFNQGESEPELCAVIPPGSQISL</sequence>
<dbReference type="AlphaFoldDB" id="A2DE53"/>
<dbReference type="KEGG" id="tva:5466819"/>
<dbReference type="Proteomes" id="UP000001542">
    <property type="component" value="Unassembled WGS sequence"/>
</dbReference>
<keyword evidence="3" id="KW-1185">Reference proteome</keyword>
<reference evidence="2" key="2">
    <citation type="journal article" date="2007" name="Science">
        <title>Draft genome sequence of the sexually transmitted pathogen Trichomonas vaginalis.</title>
        <authorList>
            <person name="Carlton J.M."/>
            <person name="Hirt R.P."/>
            <person name="Silva J.C."/>
            <person name="Delcher A.L."/>
            <person name="Schatz M."/>
            <person name="Zhao Q."/>
            <person name="Wortman J.R."/>
            <person name="Bidwell S.L."/>
            <person name="Alsmark U.C.M."/>
            <person name="Besteiro S."/>
            <person name="Sicheritz-Ponten T."/>
            <person name="Noel C.J."/>
            <person name="Dacks J.B."/>
            <person name="Foster P.G."/>
            <person name="Simillion C."/>
            <person name="Van de Peer Y."/>
            <person name="Miranda-Saavedra D."/>
            <person name="Barton G.J."/>
            <person name="Westrop G.D."/>
            <person name="Mueller S."/>
            <person name="Dessi D."/>
            <person name="Fiori P.L."/>
            <person name="Ren Q."/>
            <person name="Paulsen I."/>
            <person name="Zhang H."/>
            <person name="Bastida-Corcuera F.D."/>
            <person name="Simoes-Barbosa A."/>
            <person name="Brown M.T."/>
            <person name="Hayes R.D."/>
            <person name="Mukherjee M."/>
            <person name="Okumura C.Y."/>
            <person name="Schneider R."/>
            <person name="Smith A.J."/>
            <person name="Vanacova S."/>
            <person name="Villalvazo M."/>
            <person name="Haas B.J."/>
            <person name="Pertea M."/>
            <person name="Feldblyum T.V."/>
            <person name="Utterback T.R."/>
            <person name="Shu C.L."/>
            <person name="Osoegawa K."/>
            <person name="de Jong P.J."/>
            <person name="Hrdy I."/>
            <person name="Horvathova L."/>
            <person name="Zubacova Z."/>
            <person name="Dolezal P."/>
            <person name="Malik S.B."/>
            <person name="Logsdon J.M. Jr."/>
            <person name="Henze K."/>
            <person name="Gupta A."/>
            <person name="Wang C.C."/>
            <person name="Dunne R.L."/>
            <person name="Upcroft J.A."/>
            <person name="Upcroft P."/>
            <person name="White O."/>
            <person name="Salzberg S.L."/>
            <person name="Tang P."/>
            <person name="Chiu C.-H."/>
            <person name="Lee Y.-S."/>
            <person name="Embley T.M."/>
            <person name="Coombs G.H."/>
            <person name="Mottram J.C."/>
            <person name="Tachezy J."/>
            <person name="Fraser-Liggett C.M."/>
            <person name="Johnson P.J."/>
        </authorList>
    </citation>
    <scope>NUCLEOTIDE SEQUENCE [LARGE SCALE GENOMIC DNA]</scope>
    <source>
        <strain evidence="2">G3</strain>
    </source>
</reference>
<dbReference type="Gene3D" id="3.40.220.10">
    <property type="entry name" value="Leucine Aminopeptidase, subunit E, domain 1"/>
    <property type="match status" value="1"/>
</dbReference>
<dbReference type="STRING" id="5722.A2DE53"/>
<dbReference type="PANTHER" id="PTHR11106:SF27">
    <property type="entry name" value="MACRO DOMAIN-CONTAINING PROTEIN"/>
    <property type="match status" value="1"/>
</dbReference>
<dbReference type="VEuPathDB" id="TrichDB:TVAGG3_0174550"/>
<reference evidence="2" key="1">
    <citation type="submission" date="2006-10" db="EMBL/GenBank/DDBJ databases">
        <authorList>
            <person name="Amadeo P."/>
            <person name="Zhao Q."/>
            <person name="Wortman J."/>
            <person name="Fraser-Liggett C."/>
            <person name="Carlton J."/>
        </authorList>
    </citation>
    <scope>NUCLEOTIDE SEQUENCE</scope>
    <source>
        <strain evidence="2">G3</strain>
    </source>
</reference>
<dbReference type="VEuPathDB" id="TrichDB:TVAG_166460"/>
<dbReference type="SMR" id="A2DE53"/>
<evidence type="ECO:0000259" key="1">
    <source>
        <dbReference type="PROSITE" id="PS51154"/>
    </source>
</evidence>
<gene>
    <name evidence="2" type="ORF">TVAG_166460</name>
</gene>
<accession>A2DE53</accession>
<proteinExistence type="predicted"/>
<feature type="domain" description="Macro" evidence="1">
    <location>
        <begin position="33"/>
        <end position="210"/>
    </location>
</feature>
<dbReference type="EMBL" id="DS113191">
    <property type="protein sequence ID" value="EAY21271.1"/>
    <property type="molecule type" value="Genomic_DNA"/>
</dbReference>
<dbReference type="PANTHER" id="PTHR11106">
    <property type="entry name" value="GANGLIOSIDE INDUCED DIFFERENTIATION ASSOCIATED PROTEIN 2-RELATED"/>
    <property type="match status" value="1"/>
</dbReference>
<organism evidence="2 3">
    <name type="scientific">Trichomonas vaginalis (strain ATCC PRA-98 / G3)</name>
    <dbReference type="NCBI Taxonomy" id="412133"/>
    <lineage>
        <taxon>Eukaryota</taxon>
        <taxon>Metamonada</taxon>
        <taxon>Parabasalia</taxon>
        <taxon>Trichomonadida</taxon>
        <taxon>Trichomonadidae</taxon>
        <taxon>Trichomonas</taxon>
    </lineage>
</organism>
<dbReference type="OMA" id="VINRTDN"/>
<dbReference type="PROSITE" id="PS51154">
    <property type="entry name" value="MACRO"/>
    <property type="match status" value="1"/>
</dbReference>
<protein>
    <submittedName>
        <fullName evidence="2">Appr-1-p processing enzyme family protein</fullName>
    </submittedName>
</protein>
<dbReference type="Pfam" id="PF01661">
    <property type="entry name" value="Macro"/>
    <property type="match status" value="1"/>
</dbReference>
<dbReference type="InterPro" id="IPR002589">
    <property type="entry name" value="Macro_dom"/>
</dbReference>
<evidence type="ECO:0000313" key="2">
    <source>
        <dbReference type="EMBL" id="EAY21271.1"/>
    </source>
</evidence>
<dbReference type="InParanoid" id="A2DE53"/>
<dbReference type="eggNOG" id="KOG2633">
    <property type="taxonomic scope" value="Eukaryota"/>
</dbReference>
<dbReference type="OrthoDB" id="6077599at2759"/>
<name>A2DE53_TRIV3</name>
<dbReference type="SUPFAM" id="SSF52949">
    <property type="entry name" value="Macro domain-like"/>
    <property type="match status" value="1"/>
</dbReference>
<dbReference type="RefSeq" id="XP_001582257.1">
    <property type="nucleotide sequence ID" value="XM_001582207.1"/>
</dbReference>
<evidence type="ECO:0000313" key="3">
    <source>
        <dbReference type="Proteomes" id="UP000001542"/>
    </source>
</evidence>